<proteinExistence type="predicted"/>
<sequence>MEMNFIERTISVKRAISILAKSGIEVDEKEADVILDFLYLIAKNYIKNEEVGNTHNPKEKSNSLKTT</sequence>
<name>A0AAJ5W6W4_9SPHI</name>
<organism evidence="1 2">
    <name type="scientific">Candidatus Pedobacter colombiensis</name>
    <dbReference type="NCBI Taxonomy" id="3121371"/>
    <lineage>
        <taxon>Bacteria</taxon>
        <taxon>Pseudomonadati</taxon>
        <taxon>Bacteroidota</taxon>
        <taxon>Sphingobacteriia</taxon>
        <taxon>Sphingobacteriales</taxon>
        <taxon>Sphingobacteriaceae</taxon>
        <taxon>Pedobacter</taxon>
    </lineage>
</organism>
<evidence type="ECO:0000313" key="1">
    <source>
        <dbReference type="EMBL" id="WEK18665.1"/>
    </source>
</evidence>
<evidence type="ECO:0008006" key="3">
    <source>
        <dbReference type="Google" id="ProtNLM"/>
    </source>
</evidence>
<evidence type="ECO:0000313" key="2">
    <source>
        <dbReference type="Proteomes" id="UP001214530"/>
    </source>
</evidence>
<dbReference type="Proteomes" id="UP001214530">
    <property type="component" value="Chromosome"/>
</dbReference>
<protein>
    <recommendedName>
        <fullName evidence="3">PTS sugar transporter subunit IIBC</fullName>
    </recommendedName>
</protein>
<reference evidence="1" key="1">
    <citation type="submission" date="2023-03" db="EMBL/GenBank/DDBJ databases">
        <title>Andean soil-derived lignocellulolytic bacterial consortium as a source of novel taxa and putative plastic-active enzymes.</title>
        <authorList>
            <person name="Diaz-Garcia L."/>
            <person name="Chuvochina M."/>
            <person name="Feuerriegel G."/>
            <person name="Bunk B."/>
            <person name="Sproer C."/>
            <person name="Streit W.R."/>
            <person name="Rodriguez L.M."/>
            <person name="Overmann J."/>
            <person name="Jimenez D.J."/>
        </authorList>
    </citation>
    <scope>NUCLEOTIDE SEQUENCE</scope>
    <source>
        <strain evidence="1">MAG 3858</strain>
    </source>
</reference>
<accession>A0AAJ5W6W4</accession>
<dbReference type="EMBL" id="CP119313">
    <property type="protein sequence ID" value="WEK18665.1"/>
    <property type="molecule type" value="Genomic_DNA"/>
</dbReference>
<dbReference type="AlphaFoldDB" id="A0AAJ5W6W4"/>
<gene>
    <name evidence="1" type="ORF">P0Y49_17910</name>
</gene>